<dbReference type="SUPFAM" id="SSF52540">
    <property type="entry name" value="P-loop containing nucleoside triphosphate hydrolases"/>
    <property type="match status" value="1"/>
</dbReference>
<feature type="non-terminal residue" evidence="1">
    <location>
        <position position="1"/>
    </location>
</feature>
<accession>A0ABQ6RAQ7</accession>
<proteinExistence type="predicted"/>
<gene>
    <name evidence="1" type="ORF">ERX35_000005</name>
</gene>
<reference evidence="1 2" key="1">
    <citation type="submission" date="2019-09" db="EMBL/GenBank/DDBJ databases">
        <authorList>
            <person name="Mazhar S."/>
            <person name="Altermann E."/>
            <person name="Hill C."/>
            <person name="Mcauliffe O."/>
        </authorList>
    </citation>
    <scope>NUCLEOTIDE SEQUENCE [LARGE SCALE GENOMIC DNA]</scope>
    <source>
        <strain evidence="1 2">ATCC 51831</strain>
    </source>
</reference>
<sequence>ATRQEVYDENGRDAIFINNENSLQFLIKIISTNPEGFPNINFVNCFTSTWEDEFGFRDDPLENKDVRIDKFEDFLHDYFLVFNVEEKFTPKHDKVYNAKNIKLRKKNDSYCSEMTFHPLPMFNKEISNVSNFHEFLTKIKNKQFIGQINGIINEKAETPQFILWEESQGIPKKVLGYFNNHEYAHGGYKFTEIENLIEIDFETEWHNQVITNDDSVAFLSLDIIKKIEEKMDSSEFEHEDEIIDDTLIEDEEKPNVRNKEIEFLEEWYRRTVDSGLSYSRKDLINFHTAMKSSTLVILSGTSGVGKTKIIDTYQRALGLDNEQFKFISVSPSWTEDSDLIGYADTLNMIYRPSDSGLIETLIEAEKEENSEKMYIVCFDEMNLARVEHYFSQFLSKLELEASKRYIQLYVSDLENRLYNTAKYPPKIQIKDNIFFVGTVNIDESTHHFSNKVLDRANVLELEVLNFANLDKNKIKKSLSHGAIKYYEHYKDFTNKEDGVELSEEVKNCLWELHKALISANKNIGFGPRVVKQIDAYMKNLPVTEFLTYSEAIDLQIQQRILTKLRGTEEEIGELIGNYNSNSKNTSNGTLTDIFEKYKDISDFKHSTKTIILKAKELRSHGYAF</sequence>
<dbReference type="RefSeq" id="WP_149457853.1">
    <property type="nucleotide sequence ID" value="NZ_SCWC02000001.1"/>
</dbReference>
<keyword evidence="2" id="KW-1185">Reference proteome</keyword>
<protein>
    <submittedName>
        <fullName evidence="1">AAA domain-containing protein</fullName>
    </submittedName>
</protein>
<name>A0ABQ6RAQ7_9STAP</name>
<dbReference type="Gene3D" id="3.40.50.300">
    <property type="entry name" value="P-loop containing nucleotide triphosphate hydrolases"/>
    <property type="match status" value="1"/>
</dbReference>
<evidence type="ECO:0000313" key="2">
    <source>
        <dbReference type="Proteomes" id="UP000295735"/>
    </source>
</evidence>
<dbReference type="Proteomes" id="UP000295735">
    <property type="component" value="Unassembled WGS sequence"/>
</dbReference>
<dbReference type="EMBL" id="SCWC02000001">
    <property type="protein sequence ID" value="KAA1042301.1"/>
    <property type="molecule type" value="Genomic_DNA"/>
</dbReference>
<organism evidence="1 2">
    <name type="scientific">Macrococcus equipercicus</name>
    <dbReference type="NCBI Taxonomy" id="69967"/>
    <lineage>
        <taxon>Bacteria</taxon>
        <taxon>Bacillati</taxon>
        <taxon>Bacillota</taxon>
        <taxon>Bacilli</taxon>
        <taxon>Bacillales</taxon>
        <taxon>Staphylococcaceae</taxon>
        <taxon>Macrococcus</taxon>
    </lineage>
</organism>
<dbReference type="InterPro" id="IPR027417">
    <property type="entry name" value="P-loop_NTPase"/>
</dbReference>
<evidence type="ECO:0000313" key="1">
    <source>
        <dbReference type="EMBL" id="KAA1042301.1"/>
    </source>
</evidence>
<comment type="caution">
    <text evidence="1">The sequence shown here is derived from an EMBL/GenBank/DDBJ whole genome shotgun (WGS) entry which is preliminary data.</text>
</comment>